<name>A0A366FR74_9HYPH</name>
<evidence type="ECO:0000313" key="2">
    <source>
        <dbReference type="EMBL" id="RBP17184.1"/>
    </source>
</evidence>
<reference evidence="2 3" key="1">
    <citation type="submission" date="2018-06" db="EMBL/GenBank/DDBJ databases">
        <title>Genomic Encyclopedia of Type Strains, Phase IV (KMG-IV): sequencing the most valuable type-strain genomes for metagenomic binning, comparative biology and taxonomic classification.</title>
        <authorList>
            <person name="Goeker M."/>
        </authorList>
    </citation>
    <scope>NUCLEOTIDE SEQUENCE [LARGE SCALE GENOMIC DNA]</scope>
    <source>
        <strain evidence="2 3">DSM 24875</strain>
    </source>
</reference>
<feature type="region of interest" description="Disordered" evidence="1">
    <location>
        <begin position="119"/>
        <end position="139"/>
    </location>
</feature>
<feature type="region of interest" description="Disordered" evidence="1">
    <location>
        <begin position="1"/>
        <end position="44"/>
    </location>
</feature>
<dbReference type="RefSeq" id="WP_113887818.1">
    <property type="nucleotide sequence ID" value="NZ_QNRK01000003.1"/>
</dbReference>
<keyword evidence="3" id="KW-1185">Reference proteome</keyword>
<protein>
    <submittedName>
        <fullName evidence="2">Uncharacterized protein</fullName>
    </submittedName>
</protein>
<organism evidence="2 3">
    <name type="scientific">Roseiarcus fermentans</name>
    <dbReference type="NCBI Taxonomy" id="1473586"/>
    <lineage>
        <taxon>Bacteria</taxon>
        <taxon>Pseudomonadati</taxon>
        <taxon>Pseudomonadota</taxon>
        <taxon>Alphaproteobacteria</taxon>
        <taxon>Hyphomicrobiales</taxon>
        <taxon>Roseiarcaceae</taxon>
        <taxon>Roseiarcus</taxon>
    </lineage>
</organism>
<accession>A0A366FR74</accession>
<dbReference type="EMBL" id="QNRK01000003">
    <property type="protein sequence ID" value="RBP17184.1"/>
    <property type="molecule type" value="Genomic_DNA"/>
</dbReference>
<proteinExistence type="predicted"/>
<evidence type="ECO:0000313" key="3">
    <source>
        <dbReference type="Proteomes" id="UP000253529"/>
    </source>
</evidence>
<evidence type="ECO:0000256" key="1">
    <source>
        <dbReference type="SAM" id="MobiDB-lite"/>
    </source>
</evidence>
<sequence>MAFQPNTGVEDDGRKRKQRSNSQTAPRGALSGRAPAHGAAVDDTAARERVAAAVARRSTDASEDLIAMRIARLDQAMQAARRAMRDGDLAALDRAAKIAREYDRYHGLALTLARGMATETGAAAPRDRRTAHARAARAR</sequence>
<dbReference type="AlphaFoldDB" id="A0A366FR74"/>
<dbReference type="Proteomes" id="UP000253529">
    <property type="component" value="Unassembled WGS sequence"/>
</dbReference>
<comment type="caution">
    <text evidence="2">The sequence shown here is derived from an EMBL/GenBank/DDBJ whole genome shotgun (WGS) entry which is preliminary data.</text>
</comment>
<gene>
    <name evidence="2" type="ORF">DFR50_10369</name>
</gene>